<dbReference type="GO" id="GO:0005930">
    <property type="term" value="C:axoneme"/>
    <property type="evidence" value="ECO:0007669"/>
    <property type="project" value="TreeGrafter"/>
</dbReference>
<evidence type="ECO:0000256" key="1">
    <source>
        <dbReference type="ARBA" id="ARBA00004123"/>
    </source>
</evidence>
<dbReference type="InterPro" id="IPR010441">
    <property type="entry name" value="CH_2"/>
</dbReference>
<evidence type="ECO:0000256" key="3">
    <source>
        <dbReference type="ARBA" id="ARBA00058372"/>
    </source>
</evidence>
<comment type="function">
    <text evidence="3">May play a role in apoptosis regulation.</text>
</comment>
<dbReference type="InterPro" id="IPR036872">
    <property type="entry name" value="CH_dom_sf"/>
</dbReference>
<evidence type="ECO:0000313" key="6">
    <source>
        <dbReference type="EMBL" id="CAL1530912.1"/>
    </source>
</evidence>
<feature type="domain" description="CH-like" evidence="5">
    <location>
        <begin position="8"/>
        <end position="103"/>
    </location>
</feature>
<dbReference type="Gene3D" id="1.10.418.10">
    <property type="entry name" value="Calponin-like domain"/>
    <property type="match status" value="1"/>
</dbReference>
<dbReference type="PANTHER" id="PTHR12509">
    <property type="entry name" value="SPERMATOGENESIS-ASSOCIATED 4-RELATED"/>
    <property type="match status" value="1"/>
</dbReference>
<evidence type="ECO:0000256" key="4">
    <source>
        <dbReference type="ARBA" id="ARBA00071322"/>
    </source>
</evidence>
<accession>A0AAV2HBX0</accession>
<dbReference type="Pfam" id="PF06294">
    <property type="entry name" value="CH_2"/>
    <property type="match status" value="1"/>
</dbReference>
<comment type="caution">
    <text evidence="6">The sequence shown here is derived from an EMBL/GenBank/DDBJ whole genome shotgun (WGS) entry which is preliminary data.</text>
</comment>
<dbReference type="GO" id="GO:0051493">
    <property type="term" value="P:regulation of cytoskeleton organization"/>
    <property type="evidence" value="ECO:0007669"/>
    <property type="project" value="TreeGrafter"/>
</dbReference>
<dbReference type="GO" id="GO:0008017">
    <property type="term" value="F:microtubule binding"/>
    <property type="evidence" value="ECO:0007669"/>
    <property type="project" value="TreeGrafter"/>
</dbReference>
<evidence type="ECO:0000313" key="7">
    <source>
        <dbReference type="Proteomes" id="UP001497497"/>
    </source>
</evidence>
<gene>
    <name evidence="6" type="ORF">GSLYS_00005037001</name>
</gene>
<dbReference type="EMBL" id="CAXITT010000077">
    <property type="protein sequence ID" value="CAL1530912.1"/>
    <property type="molecule type" value="Genomic_DNA"/>
</dbReference>
<keyword evidence="2" id="KW-0539">Nucleus</keyword>
<sequence length="273" mass="32085">MSGLSRDVLKWLQSLDLSIQMRNPKWDFSNGYLIAEIFSWYFPQDILMHSFYNGESLELKKRNWYLLKNFILKNMLDLQMEDIDGTIHCREGAAVQLIENLYELLTNRKIKKYQLDTEKDYTDYAYQQSLPLHARSTAAKALKNNLRLTEILADQNLITAAQKPCWVSERTVLKSQKIINEHIEHRRQERREYPKRFGIKPTLGDRCLRRAEPTEKIQSAHSQTSNPADMLSELEAETMSEGAMTREPSIHYKEVEVKQMDKSAFYQLPLQSY</sequence>
<evidence type="ECO:0000256" key="2">
    <source>
        <dbReference type="ARBA" id="ARBA00023242"/>
    </source>
</evidence>
<evidence type="ECO:0000259" key="5">
    <source>
        <dbReference type="Pfam" id="PF06294"/>
    </source>
</evidence>
<dbReference type="AlphaFoldDB" id="A0AAV2HBX0"/>
<protein>
    <recommendedName>
        <fullName evidence="4">Spermatogenesis-associated protein 4</fullName>
    </recommendedName>
</protein>
<dbReference type="Proteomes" id="UP001497497">
    <property type="component" value="Unassembled WGS sequence"/>
</dbReference>
<dbReference type="InterPro" id="IPR052111">
    <property type="entry name" value="Spermatogenesis_Ciliary_MAP"/>
</dbReference>
<dbReference type="FunFam" id="1.10.418.10:FF:000061">
    <property type="entry name" value="Spermatogenesis associated 4"/>
    <property type="match status" value="1"/>
</dbReference>
<organism evidence="6 7">
    <name type="scientific">Lymnaea stagnalis</name>
    <name type="common">Great pond snail</name>
    <name type="synonym">Helix stagnalis</name>
    <dbReference type="NCBI Taxonomy" id="6523"/>
    <lineage>
        <taxon>Eukaryota</taxon>
        <taxon>Metazoa</taxon>
        <taxon>Spiralia</taxon>
        <taxon>Lophotrochozoa</taxon>
        <taxon>Mollusca</taxon>
        <taxon>Gastropoda</taxon>
        <taxon>Heterobranchia</taxon>
        <taxon>Euthyneura</taxon>
        <taxon>Panpulmonata</taxon>
        <taxon>Hygrophila</taxon>
        <taxon>Lymnaeoidea</taxon>
        <taxon>Lymnaeidae</taxon>
        <taxon>Lymnaea</taxon>
    </lineage>
</organism>
<dbReference type="GO" id="GO:0005634">
    <property type="term" value="C:nucleus"/>
    <property type="evidence" value="ECO:0007669"/>
    <property type="project" value="UniProtKB-SubCell"/>
</dbReference>
<reference evidence="6 7" key="1">
    <citation type="submission" date="2024-04" db="EMBL/GenBank/DDBJ databases">
        <authorList>
            <consortium name="Genoscope - CEA"/>
            <person name="William W."/>
        </authorList>
    </citation>
    <scope>NUCLEOTIDE SEQUENCE [LARGE SCALE GENOMIC DNA]</scope>
</reference>
<keyword evidence="7" id="KW-1185">Reference proteome</keyword>
<proteinExistence type="predicted"/>
<comment type="subcellular location">
    <subcellularLocation>
        <location evidence="1">Nucleus</location>
    </subcellularLocation>
</comment>
<name>A0AAV2HBX0_LYMST</name>
<dbReference type="PANTHER" id="PTHR12509:SF8">
    <property type="entry name" value="SPERMATOGENESIS-ASSOCIATED PROTEIN 4"/>
    <property type="match status" value="1"/>
</dbReference>